<name>A0ACB7ZES4_9ERIC</name>
<reference evidence="1 2" key="1">
    <citation type="journal article" date="2021" name="Hortic Res">
        <title>High-quality reference genome and annotation aids understanding of berry development for evergreen blueberry (Vaccinium darrowii).</title>
        <authorList>
            <person name="Yu J."/>
            <person name="Hulse-Kemp A.M."/>
            <person name="Babiker E."/>
            <person name="Staton M."/>
        </authorList>
    </citation>
    <scope>NUCLEOTIDE SEQUENCE [LARGE SCALE GENOMIC DNA]</scope>
    <source>
        <strain evidence="2">cv. NJ 8807/NJ 8810</strain>
        <tissue evidence="1">Young leaf</tissue>
    </source>
</reference>
<keyword evidence="2" id="KW-1185">Reference proteome</keyword>
<sequence>MATSAFKSTSRRGTASETSSNAKAPIRRSHSVSAMSRTRYPSQSDVASEFSNKRDNPLFCTEPSKEVESSGAVADTGGRSERGRSVIRNSDLVGKKVGASGTKKDVAGRSLSGVDTGRHRRRSVSRSHYAAYESDLDANSGKKDNFVRNAADMRRSTEGQPLKPKDSSGPYLRIPNYEDGNSGGSFSEAEERTIKAVCEQMKPIQGDQMGTGDTAANGIYETVRSEVRRAISDIQNDLGSVIQRNNATNIACTNVADIPPDLVNPGAVELVLEIRREYATKFEESQERATKLRADLAVEEHRGQELSRILKEILPEPKTNNVQKPRPGRKNSSERKKMSKRLTEEAMAFFDECVSISTFDSSDFSAPEDLPLNSVGTTTPVCAIASLAQGSASISTSCCLNYKQESGGHVVHSHTDSSLTASSSTGEPVINQASLRGGNDPESGRKSTFSLSRKPTENVGLQLDIRNYIKNIEKEFDNGGINSENSKSNYYVPDELFHGRTESLLFDRVLLKNQIDSGSLHLCGGGLAVSFSPFGSIR</sequence>
<gene>
    <name evidence="1" type="ORF">Vadar_023857</name>
</gene>
<evidence type="ECO:0000313" key="2">
    <source>
        <dbReference type="Proteomes" id="UP000828048"/>
    </source>
</evidence>
<dbReference type="EMBL" id="CM037162">
    <property type="protein sequence ID" value="KAH7863941.1"/>
    <property type="molecule type" value="Genomic_DNA"/>
</dbReference>
<dbReference type="Proteomes" id="UP000828048">
    <property type="component" value="Chromosome 12"/>
</dbReference>
<organism evidence="1 2">
    <name type="scientific">Vaccinium darrowii</name>
    <dbReference type="NCBI Taxonomy" id="229202"/>
    <lineage>
        <taxon>Eukaryota</taxon>
        <taxon>Viridiplantae</taxon>
        <taxon>Streptophyta</taxon>
        <taxon>Embryophyta</taxon>
        <taxon>Tracheophyta</taxon>
        <taxon>Spermatophyta</taxon>
        <taxon>Magnoliopsida</taxon>
        <taxon>eudicotyledons</taxon>
        <taxon>Gunneridae</taxon>
        <taxon>Pentapetalae</taxon>
        <taxon>asterids</taxon>
        <taxon>Ericales</taxon>
        <taxon>Ericaceae</taxon>
        <taxon>Vaccinioideae</taxon>
        <taxon>Vaccinieae</taxon>
        <taxon>Vaccinium</taxon>
    </lineage>
</organism>
<evidence type="ECO:0000313" key="1">
    <source>
        <dbReference type="EMBL" id="KAH7863941.1"/>
    </source>
</evidence>
<proteinExistence type="predicted"/>
<comment type="caution">
    <text evidence="1">The sequence shown here is derived from an EMBL/GenBank/DDBJ whole genome shotgun (WGS) entry which is preliminary data.</text>
</comment>
<accession>A0ACB7ZES4</accession>
<protein>
    <submittedName>
        <fullName evidence="1">Uncharacterized protein</fullName>
    </submittedName>
</protein>